<feature type="transmembrane region" description="Helical" evidence="6">
    <location>
        <begin position="425"/>
        <end position="443"/>
    </location>
</feature>
<evidence type="ECO:0000256" key="2">
    <source>
        <dbReference type="ARBA" id="ARBA00022475"/>
    </source>
</evidence>
<dbReference type="InterPro" id="IPR003838">
    <property type="entry name" value="ABC3_permease_C"/>
</dbReference>
<keyword evidence="9" id="KW-1185">Reference proteome</keyword>
<keyword evidence="2" id="KW-1003">Cell membrane</keyword>
<feature type="transmembrane region" description="Helical" evidence="6">
    <location>
        <begin position="649"/>
        <end position="674"/>
    </location>
</feature>
<dbReference type="Proteomes" id="UP001183619">
    <property type="component" value="Unassembled WGS sequence"/>
</dbReference>
<dbReference type="PANTHER" id="PTHR30287">
    <property type="entry name" value="MEMBRANE COMPONENT OF PREDICTED ABC SUPERFAMILY METABOLITE UPTAKE TRANSPORTER"/>
    <property type="match status" value="1"/>
</dbReference>
<dbReference type="Pfam" id="PF02687">
    <property type="entry name" value="FtsX"/>
    <property type="match status" value="2"/>
</dbReference>
<dbReference type="PANTHER" id="PTHR30287:SF2">
    <property type="entry name" value="BLL1001 PROTEIN"/>
    <property type="match status" value="1"/>
</dbReference>
<keyword evidence="5 6" id="KW-0472">Membrane</keyword>
<evidence type="ECO:0000256" key="1">
    <source>
        <dbReference type="ARBA" id="ARBA00004651"/>
    </source>
</evidence>
<protein>
    <submittedName>
        <fullName evidence="8">ABC transport system permease protein</fullName>
    </submittedName>
</protein>
<dbReference type="InterPro" id="IPR038766">
    <property type="entry name" value="Membrane_comp_ABC_pdt"/>
</dbReference>
<evidence type="ECO:0000256" key="4">
    <source>
        <dbReference type="ARBA" id="ARBA00022989"/>
    </source>
</evidence>
<feature type="transmembrane region" description="Helical" evidence="6">
    <location>
        <begin position="308"/>
        <end position="331"/>
    </location>
</feature>
<evidence type="ECO:0000313" key="8">
    <source>
        <dbReference type="EMBL" id="MDR7354982.1"/>
    </source>
</evidence>
<keyword evidence="4 6" id="KW-1133">Transmembrane helix</keyword>
<sequence>MKSSEFSRRYLAGDIKAHKGLAVVLVCLVALSSALMGVGAGTIERLSSAVAALHKVTSPPDLLQMHQGDMNLEALEEFGRRPDVAALQIERLKGVDPSLIGYRTKAGDGDFSRSLIDHLFTTPNEQFDKLIDVATAQPADPALGEVYIPVVVKDQFPVEIGDQLNVAGTPLTIAGFIRDGQMASPMAGSTCYLVHPDSWEGISGQKEAIIGVKLAHPDALPAVEQAFKADPELPHNGQFVTAPMIKLITVLSSGLVAFGFIAGAVALMGIALVSLWFIIRGTIEDQIRTIGVLKALGLSRRDVAGLFLLRYHAVVVVGCVIGLGMATLALFPVSTGFAHAFGHAPLSIWTFLVPLCAVLVVAVVVEGLCGVVLRKIAKIEPVPAMVHGRTDSKTHPGRVRPRIFLRQGVKSALIVGGIAGNKGQWLMLSMVFFIATVLVAAPVSMVKTFASPSAVDYLGIERSDVIATIQFPEEGQSVAKMYHQLREYLERNETVERIESTATVLVETKVDDKWELMTVEYGNFHSSTLHFVEGKPPSSGEIALSQLSVDKREKHVGDTLSIRDSQGNEHTYPLVGVYQDVTSGGFTAKLAQPLPEQSQRWTLHVWLKDPSMAQVFAAELEKNYSGVKAQSVADATWQIMGPLAESMRWVVVVAWIAALSTIALVTVLFVGVRVAKDKTRMGTLNVLGFEPKEIQNLVLWQVVVAATLGIIMGLAVEVLTGKYVLQAVLSIAGVGLRELPYSHDVIAGTILPASLLLGVCGGAAFLALRPIRCENLTQYVK</sequence>
<evidence type="ECO:0000313" key="9">
    <source>
        <dbReference type="Proteomes" id="UP001183619"/>
    </source>
</evidence>
<feature type="transmembrane region" description="Helical" evidence="6">
    <location>
        <begin position="745"/>
        <end position="768"/>
    </location>
</feature>
<comment type="subcellular location">
    <subcellularLocation>
        <location evidence="1">Cell membrane</location>
        <topology evidence="1">Multi-pass membrane protein</topology>
    </subcellularLocation>
</comment>
<reference evidence="8 9" key="1">
    <citation type="submission" date="2023-07" db="EMBL/GenBank/DDBJ databases">
        <title>Sequencing the genomes of 1000 actinobacteria strains.</title>
        <authorList>
            <person name="Klenk H.-P."/>
        </authorList>
    </citation>
    <scope>NUCLEOTIDE SEQUENCE [LARGE SCALE GENOMIC DNA]</scope>
    <source>
        <strain evidence="8 9">DSM 44508</strain>
    </source>
</reference>
<keyword evidence="3 6" id="KW-0812">Transmembrane</keyword>
<evidence type="ECO:0000256" key="5">
    <source>
        <dbReference type="ARBA" id="ARBA00023136"/>
    </source>
</evidence>
<accession>A0ABU2B8M9</accession>
<evidence type="ECO:0000256" key="3">
    <source>
        <dbReference type="ARBA" id="ARBA00022692"/>
    </source>
</evidence>
<proteinExistence type="predicted"/>
<feature type="transmembrane region" description="Helical" evidence="6">
    <location>
        <begin position="694"/>
        <end position="716"/>
    </location>
</feature>
<organism evidence="8 9">
    <name type="scientific">Corynebacterium felinum</name>
    <dbReference type="NCBI Taxonomy" id="131318"/>
    <lineage>
        <taxon>Bacteria</taxon>
        <taxon>Bacillati</taxon>
        <taxon>Actinomycetota</taxon>
        <taxon>Actinomycetes</taxon>
        <taxon>Mycobacteriales</taxon>
        <taxon>Corynebacteriaceae</taxon>
        <taxon>Corynebacterium</taxon>
    </lineage>
</organism>
<feature type="domain" description="ABC3 transporter permease C-terminal" evidence="7">
    <location>
        <begin position="656"/>
        <end position="757"/>
    </location>
</feature>
<evidence type="ECO:0000256" key="6">
    <source>
        <dbReference type="SAM" id="Phobius"/>
    </source>
</evidence>
<feature type="transmembrane region" description="Helical" evidence="6">
    <location>
        <begin position="351"/>
        <end position="373"/>
    </location>
</feature>
<comment type="caution">
    <text evidence="8">The sequence shown here is derived from an EMBL/GenBank/DDBJ whole genome shotgun (WGS) entry which is preliminary data.</text>
</comment>
<name>A0ABU2B8M9_9CORY</name>
<dbReference type="EMBL" id="JAVDYF010000001">
    <property type="protein sequence ID" value="MDR7354982.1"/>
    <property type="molecule type" value="Genomic_DNA"/>
</dbReference>
<evidence type="ECO:0000259" key="7">
    <source>
        <dbReference type="Pfam" id="PF02687"/>
    </source>
</evidence>
<feature type="domain" description="ABC3 transporter permease C-terminal" evidence="7">
    <location>
        <begin position="264"/>
        <end position="380"/>
    </location>
</feature>
<gene>
    <name evidence="8" type="ORF">J2S37_001520</name>
</gene>
<dbReference type="RefSeq" id="WP_277104775.1">
    <property type="nucleotide sequence ID" value="NZ_BAAAJS010000047.1"/>
</dbReference>
<feature type="transmembrane region" description="Helical" evidence="6">
    <location>
        <begin position="255"/>
        <end position="279"/>
    </location>
</feature>